<accession>A0ACC1TYY5</accession>
<dbReference type="EMBL" id="MU795145">
    <property type="protein sequence ID" value="KAJ3809639.1"/>
    <property type="molecule type" value="Genomic_DNA"/>
</dbReference>
<comment type="caution">
    <text evidence="1">The sequence shown here is derived from an EMBL/GenBank/DDBJ whole genome shotgun (WGS) entry which is preliminary data.</text>
</comment>
<gene>
    <name evidence="1" type="ORF">F5876DRAFT_43451</name>
</gene>
<feature type="non-terminal residue" evidence="1">
    <location>
        <position position="1"/>
    </location>
</feature>
<evidence type="ECO:0000313" key="1">
    <source>
        <dbReference type="EMBL" id="KAJ3809639.1"/>
    </source>
</evidence>
<organism evidence="1 2">
    <name type="scientific">Lentinula aff. lateritia</name>
    <dbReference type="NCBI Taxonomy" id="2804960"/>
    <lineage>
        <taxon>Eukaryota</taxon>
        <taxon>Fungi</taxon>
        <taxon>Dikarya</taxon>
        <taxon>Basidiomycota</taxon>
        <taxon>Agaricomycotina</taxon>
        <taxon>Agaricomycetes</taxon>
        <taxon>Agaricomycetidae</taxon>
        <taxon>Agaricales</taxon>
        <taxon>Marasmiineae</taxon>
        <taxon>Omphalotaceae</taxon>
        <taxon>Lentinula</taxon>
    </lineage>
</organism>
<dbReference type="Proteomes" id="UP001163835">
    <property type="component" value="Unassembled WGS sequence"/>
</dbReference>
<reference evidence="1" key="1">
    <citation type="submission" date="2022-09" db="EMBL/GenBank/DDBJ databases">
        <title>A Global Phylogenomic Analysis of the Shiitake Genus Lentinula.</title>
        <authorList>
            <consortium name="DOE Joint Genome Institute"/>
            <person name="Sierra-Patev S."/>
            <person name="Min B."/>
            <person name="Naranjo-Ortiz M."/>
            <person name="Looney B."/>
            <person name="Konkel Z."/>
            <person name="Slot J.C."/>
            <person name="Sakamoto Y."/>
            <person name="Steenwyk J.L."/>
            <person name="Rokas A."/>
            <person name="Carro J."/>
            <person name="Camarero S."/>
            <person name="Ferreira P."/>
            <person name="Molpeceres G."/>
            <person name="Ruiz-Duenas F.J."/>
            <person name="Serrano A."/>
            <person name="Henrissat B."/>
            <person name="Drula E."/>
            <person name="Hughes K.W."/>
            <person name="Mata J.L."/>
            <person name="Ishikawa N.K."/>
            <person name="Vargas-Isla R."/>
            <person name="Ushijima S."/>
            <person name="Smith C.A."/>
            <person name="Ahrendt S."/>
            <person name="Andreopoulos W."/>
            <person name="He G."/>
            <person name="Labutti K."/>
            <person name="Lipzen A."/>
            <person name="Ng V."/>
            <person name="Riley R."/>
            <person name="Sandor L."/>
            <person name="Barry K."/>
            <person name="Martinez A.T."/>
            <person name="Xiao Y."/>
            <person name="Gibbons J.G."/>
            <person name="Terashima K."/>
            <person name="Grigoriev I.V."/>
            <person name="Hibbett D.S."/>
        </authorList>
    </citation>
    <scope>NUCLEOTIDE SEQUENCE</scope>
    <source>
        <strain evidence="1">TMI1499</strain>
    </source>
</reference>
<proteinExistence type="predicted"/>
<evidence type="ECO:0000313" key="2">
    <source>
        <dbReference type="Proteomes" id="UP001163835"/>
    </source>
</evidence>
<name>A0ACC1TYY5_9AGAR</name>
<keyword evidence="2" id="KW-1185">Reference proteome</keyword>
<protein>
    <submittedName>
        <fullName evidence="1">Uncharacterized protein</fullName>
    </submittedName>
</protein>
<sequence>LFFPSTPPRRDYHSPTKLEFQTPSPPKNLPDLPDPPSDSSDNEDHEYPAPTKGSLSSLKTPKPPGAWTATPVPPRTHALLRSNSLPTDDENDSGLATPAASLSRAATMPPRTPALPGGWMNTPANRKSVRFHEETLVDKSLNAEVVAPKVEEAVHADVNSLGSPPNSEVGTTCDEDLQTSPSLAHSSRKATTIRVVDAFGREEKKGASDSIRIVDAMGQIVAEDTTESGSSIVPGIPPTRQKALEHVRNGLHELVEEMNDEEG</sequence>